<evidence type="ECO:0000313" key="2">
    <source>
        <dbReference type="EMBL" id="QHS80364.1"/>
    </source>
</evidence>
<feature type="transmembrane region" description="Helical" evidence="1">
    <location>
        <begin position="97"/>
        <end position="116"/>
    </location>
</feature>
<name>A0A6C0AKN3_9ZZZZ</name>
<reference evidence="2" key="1">
    <citation type="journal article" date="2020" name="Nature">
        <title>Giant virus diversity and host interactions through global metagenomics.</title>
        <authorList>
            <person name="Schulz F."/>
            <person name="Roux S."/>
            <person name="Paez-Espino D."/>
            <person name="Jungbluth S."/>
            <person name="Walsh D.A."/>
            <person name="Denef V.J."/>
            <person name="McMahon K.D."/>
            <person name="Konstantinidis K.T."/>
            <person name="Eloe-Fadrosh E.A."/>
            <person name="Kyrpides N.C."/>
            <person name="Woyke T."/>
        </authorList>
    </citation>
    <scope>NUCLEOTIDE SEQUENCE</scope>
    <source>
        <strain evidence="2">GVMAG-S-1039698-54</strain>
    </source>
</reference>
<protein>
    <recommendedName>
        <fullName evidence="3">DUF2177 family protein</fullName>
    </recommendedName>
</protein>
<keyword evidence="1" id="KW-1133">Transmembrane helix</keyword>
<feature type="transmembrane region" description="Helical" evidence="1">
    <location>
        <begin position="6"/>
        <end position="23"/>
    </location>
</feature>
<evidence type="ECO:0000256" key="1">
    <source>
        <dbReference type="SAM" id="Phobius"/>
    </source>
</evidence>
<proteinExistence type="predicted"/>
<accession>A0A6C0AKN3</accession>
<dbReference type="AlphaFoldDB" id="A0A6C0AKN3"/>
<organism evidence="2">
    <name type="scientific">viral metagenome</name>
    <dbReference type="NCBI Taxonomy" id="1070528"/>
    <lineage>
        <taxon>unclassified sequences</taxon>
        <taxon>metagenomes</taxon>
        <taxon>organismal metagenomes</taxon>
    </lineage>
</organism>
<keyword evidence="1" id="KW-0812">Transmembrane</keyword>
<sequence length="120" mass="14099">MKNFLLSGIILFLIDMIWLKLYMTNHFQKLVKNIQGQDMTVKLVPAALAYLFLVIAFYYFIVLQNKSYLDAFILGIVIYGVYEGTNFAIFKKWQWKTFILDTLWGGILYVLTLFVYNSLT</sequence>
<evidence type="ECO:0008006" key="3">
    <source>
        <dbReference type="Google" id="ProtNLM"/>
    </source>
</evidence>
<feature type="transmembrane region" description="Helical" evidence="1">
    <location>
        <begin position="68"/>
        <end position="90"/>
    </location>
</feature>
<dbReference type="InterPro" id="IPR018687">
    <property type="entry name" value="DUF2177_membr"/>
</dbReference>
<feature type="transmembrane region" description="Helical" evidence="1">
    <location>
        <begin position="43"/>
        <end position="62"/>
    </location>
</feature>
<dbReference type="EMBL" id="MN740678">
    <property type="protein sequence ID" value="QHS80364.1"/>
    <property type="molecule type" value="Genomic_DNA"/>
</dbReference>
<dbReference type="Pfam" id="PF09945">
    <property type="entry name" value="DUF2177"/>
    <property type="match status" value="1"/>
</dbReference>
<keyword evidence="1" id="KW-0472">Membrane</keyword>